<evidence type="ECO:0000259" key="3">
    <source>
        <dbReference type="PROSITE" id="PS50110"/>
    </source>
</evidence>
<dbReference type="PANTHER" id="PTHR44591">
    <property type="entry name" value="STRESS RESPONSE REGULATOR PROTEIN 1"/>
    <property type="match status" value="1"/>
</dbReference>
<feature type="domain" description="Response regulatory" evidence="3">
    <location>
        <begin position="9"/>
        <end position="126"/>
    </location>
</feature>
<keyword evidence="1 2" id="KW-0597">Phosphoprotein</keyword>
<dbReference type="CDD" id="cd00156">
    <property type="entry name" value="REC"/>
    <property type="match status" value="1"/>
</dbReference>
<keyword evidence="5" id="KW-1185">Reference proteome</keyword>
<dbReference type="PROSITE" id="PS50110">
    <property type="entry name" value="RESPONSE_REGULATORY"/>
    <property type="match status" value="1"/>
</dbReference>
<evidence type="ECO:0000256" key="2">
    <source>
        <dbReference type="PROSITE-ProRule" id="PRU00169"/>
    </source>
</evidence>
<dbReference type="Gene3D" id="3.40.50.2300">
    <property type="match status" value="1"/>
</dbReference>
<sequence>MAQLVLMGILLVIDSDPESQESWTRLGDSCGVEIRVAGNISDGIRLSTQQSIDLIVVDLFLPQKSGFSFISEITSKEHHPPIIATFSAHQAPKFNIKRFAHLLGASYTFEKPLNPRLFLQACRELVTHFPSKPG</sequence>
<evidence type="ECO:0000256" key="1">
    <source>
        <dbReference type="ARBA" id="ARBA00022553"/>
    </source>
</evidence>
<organism evidence="4 5">
    <name type="scientific">Candidatus Nitrospira allomarina</name>
    <dbReference type="NCBI Taxonomy" id="3020900"/>
    <lineage>
        <taxon>Bacteria</taxon>
        <taxon>Pseudomonadati</taxon>
        <taxon>Nitrospirota</taxon>
        <taxon>Nitrospiria</taxon>
        <taxon>Nitrospirales</taxon>
        <taxon>Nitrospiraceae</taxon>
        <taxon>Nitrospira</taxon>
    </lineage>
</organism>
<dbReference type="InterPro" id="IPR011006">
    <property type="entry name" value="CheY-like_superfamily"/>
</dbReference>
<gene>
    <name evidence="4" type="ORF">PP769_11815</name>
</gene>
<dbReference type="AlphaFoldDB" id="A0AA96G7P3"/>
<proteinExistence type="predicted"/>
<protein>
    <submittedName>
        <fullName evidence="4">Response regulator</fullName>
    </submittedName>
</protein>
<dbReference type="Proteomes" id="UP001302719">
    <property type="component" value="Chromosome"/>
</dbReference>
<dbReference type="SUPFAM" id="SSF52172">
    <property type="entry name" value="CheY-like"/>
    <property type="match status" value="1"/>
</dbReference>
<name>A0AA96G7P3_9BACT</name>
<dbReference type="InterPro" id="IPR001789">
    <property type="entry name" value="Sig_transdc_resp-reg_receiver"/>
</dbReference>
<dbReference type="GO" id="GO:0000160">
    <property type="term" value="P:phosphorelay signal transduction system"/>
    <property type="evidence" value="ECO:0007669"/>
    <property type="project" value="InterPro"/>
</dbReference>
<dbReference type="Pfam" id="PF00072">
    <property type="entry name" value="Response_reg"/>
    <property type="match status" value="1"/>
</dbReference>
<dbReference type="SMART" id="SM00448">
    <property type="entry name" value="REC"/>
    <property type="match status" value="1"/>
</dbReference>
<accession>A0AA96G7P3</accession>
<dbReference type="InterPro" id="IPR050595">
    <property type="entry name" value="Bact_response_regulator"/>
</dbReference>
<evidence type="ECO:0000313" key="4">
    <source>
        <dbReference type="EMBL" id="WNM56663.1"/>
    </source>
</evidence>
<evidence type="ECO:0000313" key="5">
    <source>
        <dbReference type="Proteomes" id="UP001302719"/>
    </source>
</evidence>
<dbReference type="RefSeq" id="WP_312640288.1">
    <property type="nucleotide sequence ID" value="NZ_CP116967.1"/>
</dbReference>
<dbReference type="EMBL" id="CP116967">
    <property type="protein sequence ID" value="WNM56663.1"/>
    <property type="molecule type" value="Genomic_DNA"/>
</dbReference>
<dbReference type="PANTHER" id="PTHR44591:SF3">
    <property type="entry name" value="RESPONSE REGULATORY DOMAIN-CONTAINING PROTEIN"/>
    <property type="match status" value="1"/>
</dbReference>
<feature type="modified residue" description="4-aspartylphosphate" evidence="2">
    <location>
        <position position="58"/>
    </location>
</feature>
<reference evidence="4 5" key="1">
    <citation type="submission" date="2023-01" db="EMBL/GenBank/DDBJ databases">
        <title>Cultivation and genomic characterization of new, ubiquitous marine nitrite-oxidizing bacteria from the Nitrospirales.</title>
        <authorList>
            <person name="Mueller A.J."/>
            <person name="Daebeler A."/>
            <person name="Herbold C.W."/>
            <person name="Kirkegaard R.H."/>
            <person name="Daims H."/>
        </authorList>
    </citation>
    <scope>NUCLEOTIDE SEQUENCE [LARGE SCALE GENOMIC DNA]</scope>
    <source>
        <strain evidence="4 5">VA</strain>
    </source>
</reference>
<dbReference type="KEGG" id="nall:PP769_11815"/>